<name>A0A4R6Z4S0_9GAMM</name>
<dbReference type="Proteomes" id="UP000295293">
    <property type="component" value="Unassembled WGS sequence"/>
</dbReference>
<organism evidence="1 2">
    <name type="scientific">Tahibacter aquaticus</name>
    <dbReference type="NCBI Taxonomy" id="520092"/>
    <lineage>
        <taxon>Bacteria</taxon>
        <taxon>Pseudomonadati</taxon>
        <taxon>Pseudomonadota</taxon>
        <taxon>Gammaproteobacteria</taxon>
        <taxon>Lysobacterales</taxon>
        <taxon>Rhodanobacteraceae</taxon>
        <taxon>Tahibacter</taxon>
    </lineage>
</organism>
<sequence>MALPQGVFLPDRQRNPVEYRRCAPAFPLSDSTPHKFGKRGPGEICQLANQPEHAVRRSKLADRLYELPMGFAPLPEYYQRQVK</sequence>
<accession>A0A4R6Z4S0</accession>
<dbReference type="AlphaFoldDB" id="A0A4R6Z4S0"/>
<protein>
    <submittedName>
        <fullName evidence="1">Uncharacterized protein</fullName>
    </submittedName>
</protein>
<dbReference type="RefSeq" id="WP_133817786.1">
    <property type="nucleotide sequence ID" value="NZ_SNZH01000003.1"/>
</dbReference>
<evidence type="ECO:0000313" key="1">
    <source>
        <dbReference type="EMBL" id="TDR46651.1"/>
    </source>
</evidence>
<dbReference type="EMBL" id="SNZH01000003">
    <property type="protein sequence ID" value="TDR46651.1"/>
    <property type="molecule type" value="Genomic_DNA"/>
</dbReference>
<comment type="caution">
    <text evidence="1">The sequence shown here is derived from an EMBL/GenBank/DDBJ whole genome shotgun (WGS) entry which is preliminary data.</text>
</comment>
<proteinExistence type="predicted"/>
<evidence type="ECO:0000313" key="2">
    <source>
        <dbReference type="Proteomes" id="UP000295293"/>
    </source>
</evidence>
<keyword evidence="2" id="KW-1185">Reference proteome</keyword>
<gene>
    <name evidence="1" type="ORF">DFR29_103187</name>
</gene>
<reference evidence="1 2" key="1">
    <citation type="submission" date="2019-03" db="EMBL/GenBank/DDBJ databases">
        <title>Genomic Encyclopedia of Type Strains, Phase IV (KMG-IV): sequencing the most valuable type-strain genomes for metagenomic binning, comparative biology and taxonomic classification.</title>
        <authorList>
            <person name="Goeker M."/>
        </authorList>
    </citation>
    <scope>NUCLEOTIDE SEQUENCE [LARGE SCALE GENOMIC DNA]</scope>
    <source>
        <strain evidence="1 2">DSM 21667</strain>
    </source>
</reference>